<evidence type="ECO:0000313" key="2">
    <source>
        <dbReference type="Proteomes" id="UP001524499"/>
    </source>
</evidence>
<dbReference type="Proteomes" id="UP001524499">
    <property type="component" value="Unassembled WGS sequence"/>
</dbReference>
<sequence length="123" mass="13636">MKTENMGAPTVRRALLNLWEKSSQQMNPEELEWFAGFVEQAHLNAEDLAETVAGIGYLIGNDENGGNLQSKHSVMTLLISLSQQIDAIAGMIYIGDCATDRLINPERYQRQAVDNETGNINRA</sequence>
<comment type="caution">
    <text evidence="1">The sequence shown here is derived from an EMBL/GenBank/DDBJ whole genome shotgun (WGS) entry which is preliminary data.</text>
</comment>
<reference evidence="1 2" key="1">
    <citation type="submission" date="2022-07" db="EMBL/GenBank/DDBJ databases">
        <title>Methylomonas rivi sp. nov., Methylomonas rosea sp. nov., Methylomonas aureus sp. nov. and Methylomonas subterranea sp. nov., four novel methanotrophs isolated from a freshwater creek and the deep terrestrial subsurface.</title>
        <authorList>
            <person name="Abin C."/>
            <person name="Sankaranarayanan K."/>
            <person name="Garner C."/>
            <person name="Sindelar R."/>
            <person name="Kotary K."/>
            <person name="Garner R."/>
            <person name="Barclay S."/>
            <person name="Lawson P."/>
            <person name="Krumholz L."/>
        </authorList>
    </citation>
    <scope>NUCLEOTIDE SEQUENCE [LARGE SCALE GENOMIC DNA]</scope>
    <source>
        <strain evidence="1 2">SURF-2</strain>
    </source>
</reference>
<organism evidence="1 2">
    <name type="scientific">Methylomonas subterranea</name>
    <dbReference type="NCBI Taxonomy" id="2952225"/>
    <lineage>
        <taxon>Bacteria</taxon>
        <taxon>Pseudomonadati</taxon>
        <taxon>Pseudomonadota</taxon>
        <taxon>Gammaproteobacteria</taxon>
        <taxon>Methylococcales</taxon>
        <taxon>Methylococcaceae</taxon>
        <taxon>Methylomonas</taxon>
    </lineage>
</organism>
<dbReference type="EMBL" id="JANIBJ010000007">
    <property type="protein sequence ID" value="MCQ8103543.1"/>
    <property type="molecule type" value="Genomic_DNA"/>
</dbReference>
<dbReference type="RefSeq" id="WP_256601248.1">
    <property type="nucleotide sequence ID" value="NZ_JANIBJ010000007.1"/>
</dbReference>
<keyword evidence="2" id="KW-1185">Reference proteome</keyword>
<accession>A0ABT1TDL0</accession>
<name>A0ABT1TDL0_9GAMM</name>
<evidence type="ECO:0000313" key="1">
    <source>
        <dbReference type="EMBL" id="MCQ8103543.1"/>
    </source>
</evidence>
<proteinExistence type="predicted"/>
<gene>
    <name evidence="1" type="ORF">NP590_05445</name>
</gene>
<protein>
    <submittedName>
        <fullName evidence="1">Uncharacterized protein</fullName>
    </submittedName>
</protein>